<feature type="transmembrane region" description="Helical" evidence="1">
    <location>
        <begin position="55"/>
        <end position="74"/>
    </location>
</feature>
<feature type="transmembrane region" description="Helical" evidence="1">
    <location>
        <begin position="120"/>
        <end position="141"/>
    </location>
</feature>
<keyword evidence="1" id="KW-0812">Transmembrane</keyword>
<dbReference type="InterPro" id="IPR003660">
    <property type="entry name" value="HAMP_dom"/>
</dbReference>
<dbReference type="InterPro" id="IPR003607">
    <property type="entry name" value="HD/PDEase_dom"/>
</dbReference>
<dbReference type="Gene3D" id="6.10.340.10">
    <property type="match status" value="1"/>
</dbReference>
<dbReference type="SMART" id="SM00471">
    <property type="entry name" value="HDc"/>
    <property type="match status" value="1"/>
</dbReference>
<dbReference type="Pfam" id="PF13487">
    <property type="entry name" value="HD_5"/>
    <property type="match status" value="1"/>
</dbReference>
<keyword evidence="1" id="KW-0472">Membrane</keyword>
<dbReference type="CDD" id="cd06225">
    <property type="entry name" value="HAMP"/>
    <property type="match status" value="1"/>
</dbReference>
<dbReference type="PANTHER" id="PTHR45228">
    <property type="entry name" value="CYCLIC DI-GMP PHOSPHODIESTERASE TM_0186-RELATED"/>
    <property type="match status" value="1"/>
</dbReference>
<dbReference type="PANTHER" id="PTHR45228:SF5">
    <property type="entry name" value="CYCLIC DI-GMP PHOSPHODIESTERASE VC_1348-RELATED"/>
    <property type="match status" value="1"/>
</dbReference>
<keyword evidence="1" id="KW-1133">Transmembrane helix</keyword>
<feature type="domain" description="HAMP" evidence="2">
    <location>
        <begin position="248"/>
        <end position="289"/>
    </location>
</feature>
<organism evidence="4 5">
    <name type="scientific">Litoribacillus peritrichatus</name>
    <dbReference type="NCBI Taxonomy" id="718191"/>
    <lineage>
        <taxon>Bacteria</taxon>
        <taxon>Pseudomonadati</taxon>
        <taxon>Pseudomonadota</taxon>
        <taxon>Gammaproteobacteria</taxon>
        <taxon>Oceanospirillales</taxon>
        <taxon>Oceanospirillaceae</taxon>
        <taxon>Litoribacillus</taxon>
    </lineage>
</organism>
<evidence type="ECO:0000259" key="2">
    <source>
        <dbReference type="PROSITE" id="PS50885"/>
    </source>
</evidence>
<dbReference type="InterPro" id="IPR052020">
    <property type="entry name" value="Cyclic_di-GMP/3'3'-cGAMP_PDE"/>
</dbReference>
<feature type="transmembrane region" description="Helical" evidence="1">
    <location>
        <begin position="25"/>
        <end position="43"/>
    </location>
</feature>
<dbReference type="EMBL" id="BAABBN010000004">
    <property type="protein sequence ID" value="GAA3917196.1"/>
    <property type="molecule type" value="Genomic_DNA"/>
</dbReference>
<evidence type="ECO:0000313" key="4">
    <source>
        <dbReference type="EMBL" id="GAA3917196.1"/>
    </source>
</evidence>
<dbReference type="Proteomes" id="UP001501565">
    <property type="component" value="Unassembled WGS sequence"/>
</dbReference>
<protein>
    <submittedName>
        <fullName evidence="4">HD domain-containing protein</fullName>
    </submittedName>
</protein>
<name>A0ABP7M8L3_9GAMM</name>
<dbReference type="SUPFAM" id="SSF109604">
    <property type="entry name" value="HD-domain/PDEase-like"/>
    <property type="match status" value="1"/>
</dbReference>
<gene>
    <name evidence="4" type="ORF">GCM10022277_10160</name>
</gene>
<dbReference type="Pfam" id="PF00672">
    <property type="entry name" value="HAMP"/>
    <property type="match status" value="1"/>
</dbReference>
<feature type="transmembrane region" description="Helical" evidence="1">
    <location>
        <begin position="95"/>
        <end position="114"/>
    </location>
</feature>
<feature type="domain" description="HD-GYP" evidence="3">
    <location>
        <begin position="291"/>
        <end position="501"/>
    </location>
</feature>
<accession>A0ABP7M8L3</accession>
<evidence type="ECO:0000259" key="3">
    <source>
        <dbReference type="PROSITE" id="PS51832"/>
    </source>
</evidence>
<dbReference type="InterPro" id="IPR037522">
    <property type="entry name" value="HD_GYP_dom"/>
</dbReference>
<dbReference type="SUPFAM" id="SSF158472">
    <property type="entry name" value="HAMP domain-like"/>
    <property type="match status" value="1"/>
</dbReference>
<feature type="transmembrane region" description="Helical" evidence="1">
    <location>
        <begin position="171"/>
        <end position="190"/>
    </location>
</feature>
<dbReference type="Pfam" id="PF20970">
    <property type="entry name" value="MASE10"/>
    <property type="match status" value="1"/>
</dbReference>
<comment type="caution">
    <text evidence="4">The sequence shown here is derived from an EMBL/GenBank/DDBJ whole genome shotgun (WGS) entry which is preliminary data.</text>
</comment>
<evidence type="ECO:0000313" key="5">
    <source>
        <dbReference type="Proteomes" id="UP001501565"/>
    </source>
</evidence>
<proteinExistence type="predicted"/>
<dbReference type="CDD" id="cd00077">
    <property type="entry name" value="HDc"/>
    <property type="match status" value="1"/>
</dbReference>
<dbReference type="RefSeq" id="WP_344796130.1">
    <property type="nucleotide sequence ID" value="NZ_BAABBN010000004.1"/>
</dbReference>
<dbReference type="PROSITE" id="PS50885">
    <property type="entry name" value="HAMP"/>
    <property type="match status" value="1"/>
</dbReference>
<dbReference type="PROSITE" id="PS51832">
    <property type="entry name" value="HD_GYP"/>
    <property type="match status" value="1"/>
</dbReference>
<reference evidence="5" key="1">
    <citation type="journal article" date="2019" name="Int. J. Syst. Evol. Microbiol.">
        <title>The Global Catalogue of Microorganisms (GCM) 10K type strain sequencing project: providing services to taxonomists for standard genome sequencing and annotation.</title>
        <authorList>
            <consortium name="The Broad Institute Genomics Platform"/>
            <consortium name="The Broad Institute Genome Sequencing Center for Infectious Disease"/>
            <person name="Wu L."/>
            <person name="Ma J."/>
        </authorList>
    </citation>
    <scope>NUCLEOTIDE SEQUENCE [LARGE SCALE GENOMIC DNA]</scope>
    <source>
        <strain evidence="5">JCM 17551</strain>
    </source>
</reference>
<keyword evidence="5" id="KW-1185">Reference proteome</keyword>
<evidence type="ECO:0000256" key="1">
    <source>
        <dbReference type="SAM" id="Phobius"/>
    </source>
</evidence>
<dbReference type="InterPro" id="IPR048440">
    <property type="entry name" value="MASE10"/>
</dbReference>
<sequence length="504" mass="56383">MSSSANTPFVTKTVPSAVDRTDRAVVIHLALSLFVFAVYGVQVCPLLESLTLTELLLPVLTVLVFIFLTHNRLAPSFDLRSDSEAIQTGQYWRMTFGLFVAAAVMLTLFNWWAYSAPLESGLKVILGLMTLGFFVATDLALQYEKKQASILNIEQRRLKPAKSFMPLTRKFSLFAFANTLFIAGILFLVINKDLHWLTDTSTNLSLQEAQRIILLEVGFVVAVMLAYTLKVISSFSHNLSYFFQNENDTLQRVAEGDLTVRASVASHDEFGHMAHNTNLMIDDLERFTHEVKQTRDVAILGLSSLAEARDNETGAHILRTQYYVKALTEHLKQLPKFKDYLDDQTIELLHKSAPLHDIGKVGIPDAILLKPGKLTDEEFEIMKQHPTIGAQALSIAEDQLGSNSFLRFAREISETHHEKWDGSGYPKGLAGEAIPLSGRLMALADVYDALISKRVYKPAFSHEKAKEILLEGKGSHFDPDVVDAFVACEQEFIHIAKTYSDKSE</sequence>
<feature type="transmembrane region" description="Helical" evidence="1">
    <location>
        <begin position="210"/>
        <end position="229"/>
    </location>
</feature>
<dbReference type="Gene3D" id="1.10.3210.10">
    <property type="entry name" value="Hypothetical protein af1432"/>
    <property type="match status" value="1"/>
</dbReference>